<dbReference type="SUPFAM" id="SSF55874">
    <property type="entry name" value="ATPase domain of HSP90 chaperone/DNA topoisomerase II/histidine kinase"/>
    <property type="match status" value="1"/>
</dbReference>
<evidence type="ECO:0000256" key="7">
    <source>
        <dbReference type="ARBA" id="ARBA00022777"/>
    </source>
</evidence>
<dbReference type="InterPro" id="IPR005467">
    <property type="entry name" value="His_kinase_dom"/>
</dbReference>
<dbReference type="InterPro" id="IPR050428">
    <property type="entry name" value="TCS_sensor_his_kinase"/>
</dbReference>
<dbReference type="InterPro" id="IPR036097">
    <property type="entry name" value="HisK_dim/P_sf"/>
</dbReference>
<evidence type="ECO:0000256" key="11">
    <source>
        <dbReference type="SAM" id="Phobius"/>
    </source>
</evidence>
<dbReference type="EMBL" id="NBXE01000035">
    <property type="protein sequence ID" value="RFA25003.1"/>
    <property type="molecule type" value="Genomic_DNA"/>
</dbReference>
<dbReference type="SUPFAM" id="SSF47384">
    <property type="entry name" value="Homodimeric domain of signal transducing histidine kinase"/>
    <property type="match status" value="1"/>
</dbReference>
<organism evidence="13 14">
    <name type="scientific">Subtercola boreus</name>
    <dbReference type="NCBI Taxonomy" id="120213"/>
    <lineage>
        <taxon>Bacteria</taxon>
        <taxon>Bacillati</taxon>
        <taxon>Actinomycetota</taxon>
        <taxon>Actinomycetes</taxon>
        <taxon>Micrococcales</taxon>
        <taxon>Microbacteriaceae</taxon>
        <taxon>Subtercola</taxon>
    </lineage>
</organism>
<dbReference type="Pfam" id="PF02518">
    <property type="entry name" value="HATPase_c"/>
    <property type="match status" value="1"/>
</dbReference>
<feature type="transmembrane region" description="Helical" evidence="11">
    <location>
        <begin position="30"/>
        <end position="49"/>
    </location>
</feature>
<dbReference type="InterPro" id="IPR003661">
    <property type="entry name" value="HisK_dim/P_dom"/>
</dbReference>
<evidence type="ECO:0000259" key="12">
    <source>
        <dbReference type="PROSITE" id="PS50109"/>
    </source>
</evidence>
<feature type="domain" description="Histidine kinase" evidence="12">
    <location>
        <begin position="203"/>
        <end position="417"/>
    </location>
</feature>
<keyword evidence="7" id="KW-0418">Kinase</keyword>
<sequence length="418" mass="43704">MNRLRIGRQGNGARPIDDLRGASLRLTAQFTGLMLVVLLIVGGIVYALVSTRVSEAAENALTTTAQLDSPTDAPKNSYLTIVDGRSGDRILSTPGIPAGLLDPQALSTVTSTKTDVRSERTIDGHRYLLLTTSSTGDRNGDRVAQVAIDQKENTEELQRLVGALVLAGLIALVLAAGAAFVMAGRAMRPLADALALQRRFVADASHELRTPLTLLSTRAQLLRRRPQNDLPTDVTASVEEIVTDSKALTGILEDLLIAADPRSVAALETVDLTVAAAEAVALLADNASDHGLSLHQTGDSSSVLIDGSPSALLRLIIALLTNALDHADSAVTVSITASGRDALIRVTDDGEGFAPEAAANAFRRFASNRQATPEGTRHYGLGLAIVDEIARRHNGSVTIDSASTGGASVVASIPLQAS</sequence>
<keyword evidence="10 11" id="KW-0472">Membrane</keyword>
<dbReference type="InterPro" id="IPR003594">
    <property type="entry name" value="HATPase_dom"/>
</dbReference>
<reference evidence="13 14" key="1">
    <citation type="submission" date="2017-04" db="EMBL/GenBank/DDBJ databases">
        <title>Comparative genome analysis of Subtercola boreus.</title>
        <authorList>
            <person name="Cho Y.-J."/>
            <person name="Cho A."/>
            <person name="Kim O.-S."/>
            <person name="Lee J.-I."/>
        </authorList>
    </citation>
    <scope>NUCLEOTIDE SEQUENCE [LARGE SCALE GENOMIC DNA]</scope>
    <source>
        <strain evidence="13 14">P28004</strain>
    </source>
</reference>
<dbReference type="InterPro" id="IPR036890">
    <property type="entry name" value="HATPase_C_sf"/>
</dbReference>
<evidence type="ECO:0000256" key="9">
    <source>
        <dbReference type="ARBA" id="ARBA00023012"/>
    </source>
</evidence>
<evidence type="ECO:0000256" key="8">
    <source>
        <dbReference type="ARBA" id="ARBA00022989"/>
    </source>
</evidence>
<name>A0A3E0W8G5_9MICO</name>
<dbReference type="RefSeq" id="WP_116419901.1">
    <property type="nucleotide sequence ID" value="NZ_NBXC01000030.1"/>
</dbReference>
<dbReference type="GO" id="GO:0005886">
    <property type="term" value="C:plasma membrane"/>
    <property type="evidence" value="ECO:0007669"/>
    <property type="project" value="UniProtKB-SubCell"/>
</dbReference>
<keyword evidence="5" id="KW-0808">Transferase</keyword>
<proteinExistence type="predicted"/>
<keyword evidence="9" id="KW-0902">Two-component regulatory system</keyword>
<dbReference type="Pfam" id="PF00512">
    <property type="entry name" value="HisKA"/>
    <property type="match status" value="1"/>
</dbReference>
<evidence type="ECO:0000256" key="3">
    <source>
        <dbReference type="ARBA" id="ARBA00012438"/>
    </source>
</evidence>
<comment type="catalytic activity">
    <reaction evidence="1">
        <text>ATP + protein L-histidine = ADP + protein N-phospho-L-histidine.</text>
        <dbReference type="EC" id="2.7.13.3"/>
    </reaction>
</comment>
<dbReference type="PRINTS" id="PR00344">
    <property type="entry name" value="BCTRLSENSOR"/>
</dbReference>
<evidence type="ECO:0000313" key="13">
    <source>
        <dbReference type="EMBL" id="RFA25003.1"/>
    </source>
</evidence>
<comment type="subcellular location">
    <subcellularLocation>
        <location evidence="2">Cell membrane</location>
    </subcellularLocation>
</comment>
<dbReference type="PANTHER" id="PTHR45436:SF5">
    <property type="entry name" value="SENSOR HISTIDINE KINASE TRCS"/>
    <property type="match status" value="1"/>
</dbReference>
<protein>
    <recommendedName>
        <fullName evidence="3">histidine kinase</fullName>
        <ecNumber evidence="3">2.7.13.3</ecNumber>
    </recommendedName>
</protein>
<dbReference type="CDD" id="cd00082">
    <property type="entry name" value="HisKA"/>
    <property type="match status" value="1"/>
</dbReference>
<evidence type="ECO:0000313" key="14">
    <source>
        <dbReference type="Proteomes" id="UP000257080"/>
    </source>
</evidence>
<keyword evidence="8 11" id="KW-1133">Transmembrane helix</keyword>
<dbReference type="InterPro" id="IPR004358">
    <property type="entry name" value="Sig_transdc_His_kin-like_C"/>
</dbReference>
<feature type="transmembrane region" description="Helical" evidence="11">
    <location>
        <begin position="160"/>
        <end position="181"/>
    </location>
</feature>
<dbReference type="Gene3D" id="3.30.565.10">
    <property type="entry name" value="Histidine kinase-like ATPase, C-terminal domain"/>
    <property type="match status" value="1"/>
</dbReference>
<dbReference type="Proteomes" id="UP000257080">
    <property type="component" value="Unassembled WGS sequence"/>
</dbReference>
<dbReference type="GO" id="GO:0000155">
    <property type="term" value="F:phosphorelay sensor kinase activity"/>
    <property type="evidence" value="ECO:0007669"/>
    <property type="project" value="InterPro"/>
</dbReference>
<evidence type="ECO:0000256" key="1">
    <source>
        <dbReference type="ARBA" id="ARBA00000085"/>
    </source>
</evidence>
<dbReference type="Gene3D" id="1.10.287.130">
    <property type="match status" value="1"/>
</dbReference>
<evidence type="ECO:0000256" key="2">
    <source>
        <dbReference type="ARBA" id="ARBA00004236"/>
    </source>
</evidence>
<evidence type="ECO:0000256" key="6">
    <source>
        <dbReference type="ARBA" id="ARBA00022692"/>
    </source>
</evidence>
<dbReference type="SMART" id="SM00388">
    <property type="entry name" value="HisKA"/>
    <property type="match status" value="1"/>
</dbReference>
<dbReference type="PANTHER" id="PTHR45436">
    <property type="entry name" value="SENSOR HISTIDINE KINASE YKOH"/>
    <property type="match status" value="1"/>
</dbReference>
<evidence type="ECO:0000256" key="5">
    <source>
        <dbReference type="ARBA" id="ARBA00022679"/>
    </source>
</evidence>
<dbReference type="SMART" id="SM00387">
    <property type="entry name" value="HATPase_c"/>
    <property type="match status" value="1"/>
</dbReference>
<evidence type="ECO:0000256" key="4">
    <source>
        <dbReference type="ARBA" id="ARBA00022553"/>
    </source>
</evidence>
<dbReference type="EC" id="2.7.13.3" evidence="3"/>
<keyword evidence="6 11" id="KW-0812">Transmembrane</keyword>
<gene>
    <name evidence="13" type="ORF">B7R25_15745</name>
</gene>
<comment type="caution">
    <text evidence="13">The sequence shown here is derived from an EMBL/GenBank/DDBJ whole genome shotgun (WGS) entry which is preliminary data.</text>
</comment>
<dbReference type="OrthoDB" id="9786919at2"/>
<accession>A0A3E0W8G5</accession>
<dbReference type="PROSITE" id="PS50109">
    <property type="entry name" value="HIS_KIN"/>
    <property type="match status" value="1"/>
</dbReference>
<evidence type="ECO:0000256" key="10">
    <source>
        <dbReference type="ARBA" id="ARBA00023136"/>
    </source>
</evidence>
<dbReference type="AlphaFoldDB" id="A0A3E0W8G5"/>
<keyword evidence="4" id="KW-0597">Phosphoprotein</keyword>